<dbReference type="InterPro" id="IPR022383">
    <property type="entry name" value="Lactate/malate_DH_C"/>
</dbReference>
<evidence type="ECO:0000313" key="3">
    <source>
        <dbReference type="EMBL" id="MES1918794.1"/>
    </source>
</evidence>
<gene>
    <name evidence="3" type="ORF">MHBO_000698</name>
</gene>
<accession>A0ABV2AH67</accession>
<keyword evidence="1" id="KW-0560">Oxidoreductase</keyword>
<dbReference type="EMBL" id="JBDODL010000127">
    <property type="protein sequence ID" value="MES1918794.1"/>
    <property type="molecule type" value="Genomic_DNA"/>
</dbReference>
<proteinExistence type="predicted"/>
<dbReference type="InterPro" id="IPR010945">
    <property type="entry name" value="Malate_DH_type2"/>
</dbReference>
<dbReference type="Proteomes" id="UP001439008">
    <property type="component" value="Unassembled WGS sequence"/>
</dbReference>
<dbReference type="InterPro" id="IPR015955">
    <property type="entry name" value="Lactate_DH/Glyco_Ohase_4_C"/>
</dbReference>
<dbReference type="PANTHER" id="PTHR23382">
    <property type="entry name" value="MALATE DEHYDROGENASE"/>
    <property type="match status" value="1"/>
</dbReference>
<evidence type="ECO:0000259" key="2">
    <source>
        <dbReference type="Pfam" id="PF02866"/>
    </source>
</evidence>
<comment type="caution">
    <text evidence="3">The sequence shown here is derived from an EMBL/GenBank/DDBJ whole genome shotgun (WGS) entry which is preliminary data.</text>
</comment>
<dbReference type="Gene3D" id="3.90.110.10">
    <property type="entry name" value="Lactate dehydrogenase/glycoside hydrolase, family 4, C-terminal"/>
    <property type="match status" value="1"/>
</dbReference>
<dbReference type="SUPFAM" id="SSF56327">
    <property type="entry name" value="LDH C-terminal domain-like"/>
    <property type="match status" value="1"/>
</dbReference>
<evidence type="ECO:0000313" key="4">
    <source>
        <dbReference type="Proteomes" id="UP001439008"/>
    </source>
</evidence>
<reference evidence="3 4" key="1">
    <citation type="journal article" date="2024" name="BMC Biol.">
        <title>Comparative genomics of Ascetosporea gives new insight into the evolutionary basis for animal parasitism in Rhizaria.</title>
        <authorList>
            <person name="Hiltunen Thoren M."/>
            <person name="Onut-Brannstrom I."/>
            <person name="Alfjorden A."/>
            <person name="Peckova H."/>
            <person name="Swords F."/>
            <person name="Hooper C."/>
            <person name="Holzer A.S."/>
            <person name="Bass D."/>
            <person name="Burki F."/>
        </authorList>
    </citation>
    <scope>NUCLEOTIDE SEQUENCE [LARGE SCALE GENOMIC DNA]</scope>
    <source>
        <strain evidence="3">20-A016</strain>
    </source>
</reference>
<sequence length="64" mass="7297">MCVCSDGNPYGIDSELIFSFPVTVKNGEWTIKEGHEFSPEMKEAIKKTEEELISERNKAKEFAK</sequence>
<dbReference type="Pfam" id="PF02866">
    <property type="entry name" value="Ldh_1_C"/>
    <property type="match status" value="1"/>
</dbReference>
<evidence type="ECO:0000256" key="1">
    <source>
        <dbReference type="ARBA" id="ARBA00023002"/>
    </source>
</evidence>
<protein>
    <recommendedName>
        <fullName evidence="2">Lactate/malate dehydrogenase C-terminal domain-containing protein</fullName>
    </recommendedName>
</protein>
<name>A0ABV2AH67_9EUKA</name>
<keyword evidence="4" id="KW-1185">Reference proteome</keyword>
<organism evidence="3 4">
    <name type="scientific">Bonamia ostreae</name>
    <dbReference type="NCBI Taxonomy" id="126728"/>
    <lineage>
        <taxon>Eukaryota</taxon>
        <taxon>Sar</taxon>
        <taxon>Rhizaria</taxon>
        <taxon>Endomyxa</taxon>
        <taxon>Ascetosporea</taxon>
        <taxon>Haplosporida</taxon>
        <taxon>Bonamia</taxon>
    </lineage>
</organism>
<feature type="domain" description="Lactate/malate dehydrogenase C-terminal" evidence="2">
    <location>
        <begin position="2"/>
        <end position="62"/>
    </location>
</feature>